<feature type="region of interest" description="Disordered" evidence="1">
    <location>
        <begin position="83"/>
        <end position="107"/>
    </location>
</feature>
<organism evidence="2 3">
    <name type="scientific">Pteropus alecto</name>
    <name type="common">Black flying fox</name>
    <dbReference type="NCBI Taxonomy" id="9402"/>
    <lineage>
        <taxon>Eukaryota</taxon>
        <taxon>Metazoa</taxon>
        <taxon>Chordata</taxon>
        <taxon>Craniata</taxon>
        <taxon>Vertebrata</taxon>
        <taxon>Euteleostomi</taxon>
        <taxon>Mammalia</taxon>
        <taxon>Eutheria</taxon>
        <taxon>Laurasiatheria</taxon>
        <taxon>Chiroptera</taxon>
        <taxon>Yinpterochiroptera</taxon>
        <taxon>Pteropodoidea</taxon>
        <taxon>Pteropodidae</taxon>
        <taxon>Pteropodinae</taxon>
        <taxon>Pteropus</taxon>
    </lineage>
</organism>
<protein>
    <submittedName>
        <fullName evidence="2">Uncharacterized protein</fullName>
    </submittedName>
</protein>
<proteinExistence type="predicted"/>
<gene>
    <name evidence="2" type="ORF">PAL_GLEAN10013191</name>
</gene>
<dbReference type="EMBL" id="KB030789">
    <property type="protein sequence ID" value="ELK09939.1"/>
    <property type="molecule type" value="Genomic_DNA"/>
</dbReference>
<evidence type="ECO:0000256" key="1">
    <source>
        <dbReference type="SAM" id="MobiDB-lite"/>
    </source>
</evidence>
<reference evidence="3" key="1">
    <citation type="journal article" date="2013" name="Science">
        <title>Comparative analysis of bat genomes provides insight into the evolution of flight and immunity.</title>
        <authorList>
            <person name="Zhang G."/>
            <person name="Cowled C."/>
            <person name="Shi Z."/>
            <person name="Huang Z."/>
            <person name="Bishop-Lilly K.A."/>
            <person name="Fang X."/>
            <person name="Wynne J.W."/>
            <person name="Xiong Z."/>
            <person name="Baker M.L."/>
            <person name="Zhao W."/>
            <person name="Tachedjian M."/>
            <person name="Zhu Y."/>
            <person name="Zhou P."/>
            <person name="Jiang X."/>
            <person name="Ng J."/>
            <person name="Yang L."/>
            <person name="Wu L."/>
            <person name="Xiao J."/>
            <person name="Feng Y."/>
            <person name="Chen Y."/>
            <person name="Sun X."/>
            <person name="Zhang Y."/>
            <person name="Marsh G.A."/>
            <person name="Crameri G."/>
            <person name="Broder C.C."/>
            <person name="Frey K.G."/>
            <person name="Wang L.F."/>
            <person name="Wang J."/>
        </authorList>
    </citation>
    <scope>NUCLEOTIDE SEQUENCE [LARGE SCALE GENOMIC DNA]</scope>
</reference>
<dbReference type="InParanoid" id="L5KE60"/>
<evidence type="ECO:0000313" key="3">
    <source>
        <dbReference type="Proteomes" id="UP000010552"/>
    </source>
</evidence>
<dbReference type="AlphaFoldDB" id="L5KE60"/>
<feature type="compositionally biased region" description="Polar residues" evidence="1">
    <location>
        <begin position="84"/>
        <end position="99"/>
    </location>
</feature>
<dbReference type="Proteomes" id="UP000010552">
    <property type="component" value="Unassembled WGS sequence"/>
</dbReference>
<evidence type="ECO:0000313" key="2">
    <source>
        <dbReference type="EMBL" id="ELK09939.1"/>
    </source>
</evidence>
<feature type="region of interest" description="Disordered" evidence="1">
    <location>
        <begin position="43"/>
        <end position="67"/>
    </location>
</feature>
<keyword evidence="3" id="KW-1185">Reference proteome</keyword>
<name>L5KE60_PTEAL</name>
<accession>L5KE60</accession>
<sequence length="107" mass="11406">MAGRSTLCLWGKKPKGFCDHGWGLWLGQSQLLEQQEEAERARHLNPAKGIGRHTLLPSAPRTAAGPPVETRFSAKGLDLLAGHTGSQSVVGDSTNSQEGRFTALGKS</sequence>